<reference evidence="3 4" key="1">
    <citation type="submission" date="2023-09" db="EMBL/GenBank/DDBJ databases">
        <title>Nesidiocoris tenuis whole genome shotgun sequence.</title>
        <authorList>
            <person name="Shibata T."/>
            <person name="Shimoda M."/>
            <person name="Kobayashi T."/>
            <person name="Uehara T."/>
        </authorList>
    </citation>
    <scope>NUCLEOTIDE SEQUENCE [LARGE SCALE GENOMIC DNA]</scope>
    <source>
        <strain evidence="3 4">Japan</strain>
    </source>
</reference>
<keyword evidence="1" id="KW-0560">Oxidoreductase</keyword>
<sequence length="260" mass="27557">MVENFQGKVVLVTGASSGIGAETARQFASLGASLAITGRNAGNLQNVAKDCGQKNVLIVVGDVSVEEDAVRIIRETIDKFGRLDVLVNNAGILENGGIKDTSLAQYDRIMAVNMRAVYHLTMLAVPHLIKTKGNIVNLSSVAGTRSFQNILSYCISKSALDQLTRCTALELAADGVRVNAVNPGVISTPIFERAGMQDQAVKEYLEGSKETHPLGRVGQPSEVANAIVFLASDRASFITGATLPIDGGRQLTCSRATVKQ</sequence>
<feature type="domain" description="Ketoreductase" evidence="2">
    <location>
        <begin position="8"/>
        <end position="189"/>
    </location>
</feature>
<dbReference type="Pfam" id="PF13561">
    <property type="entry name" value="adh_short_C2"/>
    <property type="match status" value="1"/>
</dbReference>
<dbReference type="InterPro" id="IPR020904">
    <property type="entry name" value="Sc_DH/Rdtase_CS"/>
</dbReference>
<dbReference type="PROSITE" id="PS00061">
    <property type="entry name" value="ADH_SHORT"/>
    <property type="match status" value="1"/>
</dbReference>
<dbReference type="PANTHER" id="PTHR43975:SF2">
    <property type="entry name" value="EG:BACR7A4.14 PROTEIN-RELATED"/>
    <property type="match status" value="1"/>
</dbReference>
<organism evidence="3 4">
    <name type="scientific">Nesidiocoris tenuis</name>
    <dbReference type="NCBI Taxonomy" id="355587"/>
    <lineage>
        <taxon>Eukaryota</taxon>
        <taxon>Metazoa</taxon>
        <taxon>Ecdysozoa</taxon>
        <taxon>Arthropoda</taxon>
        <taxon>Hexapoda</taxon>
        <taxon>Insecta</taxon>
        <taxon>Pterygota</taxon>
        <taxon>Neoptera</taxon>
        <taxon>Paraneoptera</taxon>
        <taxon>Hemiptera</taxon>
        <taxon>Heteroptera</taxon>
        <taxon>Panheteroptera</taxon>
        <taxon>Cimicomorpha</taxon>
        <taxon>Miridae</taxon>
        <taxon>Dicyphina</taxon>
        <taxon>Nesidiocoris</taxon>
    </lineage>
</organism>
<evidence type="ECO:0000259" key="2">
    <source>
        <dbReference type="SMART" id="SM00822"/>
    </source>
</evidence>
<evidence type="ECO:0000313" key="4">
    <source>
        <dbReference type="Proteomes" id="UP001307889"/>
    </source>
</evidence>
<accession>A0ABN7AF00</accession>
<dbReference type="PRINTS" id="PR00080">
    <property type="entry name" value="SDRFAMILY"/>
</dbReference>
<dbReference type="InterPro" id="IPR057326">
    <property type="entry name" value="KR_dom"/>
</dbReference>
<dbReference type="NCBIfam" id="NF005559">
    <property type="entry name" value="PRK07231.1"/>
    <property type="match status" value="1"/>
</dbReference>
<evidence type="ECO:0000313" key="3">
    <source>
        <dbReference type="EMBL" id="BES88852.1"/>
    </source>
</evidence>
<protein>
    <submittedName>
        <fullName evidence="3">Oxidoreductase activity</fullName>
    </submittedName>
</protein>
<dbReference type="SUPFAM" id="SSF51735">
    <property type="entry name" value="NAD(P)-binding Rossmann-fold domains"/>
    <property type="match status" value="1"/>
</dbReference>
<proteinExistence type="predicted"/>
<dbReference type="PRINTS" id="PR00081">
    <property type="entry name" value="GDHRDH"/>
</dbReference>
<name>A0ABN7AF00_9HEMI</name>
<dbReference type="Gene3D" id="3.40.50.720">
    <property type="entry name" value="NAD(P)-binding Rossmann-like Domain"/>
    <property type="match status" value="1"/>
</dbReference>
<gene>
    <name evidence="3" type="ORF">NTJ_01659</name>
</gene>
<keyword evidence="4" id="KW-1185">Reference proteome</keyword>
<dbReference type="InterPro" id="IPR002347">
    <property type="entry name" value="SDR_fam"/>
</dbReference>
<dbReference type="SMART" id="SM00822">
    <property type="entry name" value="PKS_KR"/>
    <property type="match status" value="1"/>
</dbReference>
<dbReference type="Proteomes" id="UP001307889">
    <property type="component" value="Chromosome 1"/>
</dbReference>
<dbReference type="PANTHER" id="PTHR43975">
    <property type="entry name" value="ZGC:101858"/>
    <property type="match status" value="1"/>
</dbReference>
<evidence type="ECO:0000256" key="1">
    <source>
        <dbReference type="ARBA" id="ARBA00023002"/>
    </source>
</evidence>
<dbReference type="InterPro" id="IPR036291">
    <property type="entry name" value="NAD(P)-bd_dom_sf"/>
</dbReference>
<dbReference type="EMBL" id="AP028909">
    <property type="protein sequence ID" value="BES88852.1"/>
    <property type="molecule type" value="Genomic_DNA"/>
</dbReference>